<evidence type="ECO:0000313" key="2">
    <source>
        <dbReference type="EMBL" id="BCD98423.1"/>
    </source>
</evidence>
<organism evidence="2 3">
    <name type="scientific">Marinagarivorans cellulosilyticus</name>
    <dbReference type="NCBI Taxonomy" id="2721545"/>
    <lineage>
        <taxon>Bacteria</taxon>
        <taxon>Pseudomonadati</taxon>
        <taxon>Pseudomonadota</taxon>
        <taxon>Gammaproteobacteria</taxon>
        <taxon>Cellvibrionales</taxon>
        <taxon>Cellvibrionaceae</taxon>
        <taxon>Marinagarivorans</taxon>
    </lineage>
</organism>
<dbReference type="Proteomes" id="UP001320119">
    <property type="component" value="Chromosome"/>
</dbReference>
<keyword evidence="3" id="KW-1185">Reference proteome</keyword>
<dbReference type="RefSeq" id="WP_236982740.1">
    <property type="nucleotide sequence ID" value="NZ_AP023086.1"/>
</dbReference>
<keyword evidence="1" id="KW-0472">Membrane</keyword>
<accession>A0AAN1WIT4</accession>
<proteinExistence type="predicted"/>
<evidence type="ECO:0000313" key="3">
    <source>
        <dbReference type="Proteomes" id="UP001320119"/>
    </source>
</evidence>
<feature type="transmembrane region" description="Helical" evidence="1">
    <location>
        <begin position="126"/>
        <end position="146"/>
    </location>
</feature>
<feature type="transmembrane region" description="Helical" evidence="1">
    <location>
        <begin position="54"/>
        <end position="71"/>
    </location>
</feature>
<keyword evidence="1" id="KW-1133">Transmembrane helix</keyword>
<feature type="transmembrane region" description="Helical" evidence="1">
    <location>
        <begin position="158"/>
        <end position="181"/>
    </location>
</feature>
<keyword evidence="1" id="KW-0812">Transmembrane</keyword>
<protein>
    <submittedName>
        <fullName evidence="2">Uncharacterized protein</fullName>
    </submittedName>
</protein>
<dbReference type="EMBL" id="AP023086">
    <property type="protein sequence ID" value="BCD98423.1"/>
    <property type="molecule type" value="Genomic_DNA"/>
</dbReference>
<sequence length="195" mass="22350">MDWSQVNWQPQIGDPHFMGWVTVLVYLGCAILAFKLSLNATHCFKQHIQKQRTFWGVVAFITLLLAINKQLDLQSLLTEIARTLAKEQDWYDKRRKLQRIFVIAVAFTGSTTALLLALYYRKIIMINALALLGICFVIAFVVIRAASFHHMDHLLNQYIAGVRLNWAFELIGLALISANAIRRLNKNTRHRASVD</sequence>
<reference evidence="2 3" key="1">
    <citation type="journal article" date="2022" name="IScience">
        <title>An ultrasensitive nanofiber-based assay for enzymatic hydrolysis and deep-sea microbial degradation of cellulose.</title>
        <authorList>
            <person name="Tsudome M."/>
            <person name="Tachioka M."/>
            <person name="Miyazaki M."/>
            <person name="Uchimura K."/>
            <person name="Tsuda M."/>
            <person name="Takaki Y."/>
            <person name="Deguchi S."/>
        </authorList>
    </citation>
    <scope>NUCLEOTIDE SEQUENCE [LARGE SCALE GENOMIC DNA]</scope>
    <source>
        <strain evidence="2 3">GE09</strain>
    </source>
</reference>
<dbReference type="AlphaFoldDB" id="A0AAN1WIT4"/>
<dbReference type="KEGG" id="marq:MARGE09_P2624"/>
<feature type="transmembrane region" description="Helical" evidence="1">
    <location>
        <begin position="17"/>
        <end position="34"/>
    </location>
</feature>
<feature type="transmembrane region" description="Helical" evidence="1">
    <location>
        <begin position="100"/>
        <end position="119"/>
    </location>
</feature>
<gene>
    <name evidence="2" type="ORF">MARGE09_P2624</name>
</gene>
<evidence type="ECO:0000256" key="1">
    <source>
        <dbReference type="SAM" id="Phobius"/>
    </source>
</evidence>
<name>A0AAN1WIT4_9GAMM</name>